<organism evidence="17 18">
    <name type="scientific">Asticcacaulis aquaticus</name>
    <dbReference type="NCBI Taxonomy" id="2984212"/>
    <lineage>
        <taxon>Bacteria</taxon>
        <taxon>Pseudomonadati</taxon>
        <taxon>Pseudomonadota</taxon>
        <taxon>Alphaproteobacteria</taxon>
        <taxon>Caulobacterales</taxon>
        <taxon>Caulobacteraceae</taxon>
        <taxon>Asticcacaulis</taxon>
    </lineage>
</organism>
<dbReference type="RefSeq" id="WP_272749247.1">
    <property type="nucleotide sequence ID" value="NZ_JAQQKX010000015.1"/>
</dbReference>
<accession>A0ABT5HXJ0</accession>
<keyword evidence="5 12" id="KW-0812">Transmembrane</keyword>
<keyword evidence="8" id="KW-0406">Ion transport</keyword>
<evidence type="ECO:0000256" key="9">
    <source>
        <dbReference type="ARBA" id="ARBA00023077"/>
    </source>
</evidence>
<keyword evidence="9 13" id="KW-0798">TonB box</keyword>
<dbReference type="InterPro" id="IPR039426">
    <property type="entry name" value="TonB-dep_rcpt-like"/>
</dbReference>
<keyword evidence="17" id="KW-0675">Receptor</keyword>
<name>A0ABT5HXJ0_9CAUL</name>
<dbReference type="PANTHER" id="PTHR32552">
    <property type="entry name" value="FERRICHROME IRON RECEPTOR-RELATED"/>
    <property type="match status" value="1"/>
</dbReference>
<evidence type="ECO:0000256" key="5">
    <source>
        <dbReference type="ARBA" id="ARBA00022692"/>
    </source>
</evidence>
<evidence type="ECO:0000256" key="3">
    <source>
        <dbReference type="ARBA" id="ARBA00022452"/>
    </source>
</evidence>
<keyword evidence="7" id="KW-0408">Iron</keyword>
<evidence type="ECO:0000313" key="18">
    <source>
        <dbReference type="Proteomes" id="UP001214854"/>
    </source>
</evidence>
<evidence type="ECO:0000256" key="4">
    <source>
        <dbReference type="ARBA" id="ARBA00022496"/>
    </source>
</evidence>
<dbReference type="InterPro" id="IPR037066">
    <property type="entry name" value="Plug_dom_sf"/>
</dbReference>
<keyword evidence="18" id="KW-1185">Reference proteome</keyword>
<evidence type="ECO:0000256" key="6">
    <source>
        <dbReference type="ARBA" id="ARBA00022729"/>
    </source>
</evidence>
<evidence type="ECO:0000256" key="13">
    <source>
        <dbReference type="RuleBase" id="RU003357"/>
    </source>
</evidence>
<feature type="chain" id="PRO_5045800625" evidence="14">
    <location>
        <begin position="24"/>
        <end position="792"/>
    </location>
</feature>
<protein>
    <submittedName>
        <fullName evidence="17">TonB-dependent receptor</fullName>
    </submittedName>
</protein>
<evidence type="ECO:0000256" key="14">
    <source>
        <dbReference type="SAM" id="SignalP"/>
    </source>
</evidence>
<comment type="caution">
    <text evidence="17">The sequence shown here is derived from an EMBL/GenBank/DDBJ whole genome shotgun (WGS) entry which is preliminary data.</text>
</comment>
<evidence type="ECO:0000256" key="1">
    <source>
        <dbReference type="ARBA" id="ARBA00004571"/>
    </source>
</evidence>
<dbReference type="InterPro" id="IPR036942">
    <property type="entry name" value="Beta-barrel_TonB_sf"/>
</dbReference>
<feature type="domain" description="TonB-dependent receptor plug" evidence="16">
    <location>
        <begin position="54"/>
        <end position="160"/>
    </location>
</feature>
<dbReference type="Gene3D" id="2.40.170.20">
    <property type="entry name" value="TonB-dependent receptor, beta-barrel domain"/>
    <property type="match status" value="1"/>
</dbReference>
<evidence type="ECO:0000259" key="16">
    <source>
        <dbReference type="Pfam" id="PF07715"/>
    </source>
</evidence>
<dbReference type="EMBL" id="JAQQKX010000015">
    <property type="protein sequence ID" value="MDC7684778.1"/>
    <property type="molecule type" value="Genomic_DNA"/>
</dbReference>
<dbReference type="PANTHER" id="PTHR32552:SF89">
    <property type="entry name" value="CATECHOLATE SIDEROPHORE RECEPTOR FIU"/>
    <property type="match status" value="1"/>
</dbReference>
<keyword evidence="6 14" id="KW-0732">Signal</keyword>
<comment type="similarity">
    <text evidence="12 13">Belongs to the TonB-dependent receptor family.</text>
</comment>
<keyword evidence="3 12" id="KW-1134">Transmembrane beta strand</keyword>
<sequence>MNKSWILAGTALTTLFAAHGAMAQSTGTQTVEEVQDVVVKGQRNRNIGGLAVDQTVTKTRSSITEEFIEKQGPGSILEAINLLPGVNFSDQTASGSVGGDITLRGFDQQRIAFLLDGMPLNDTGNYAYYPTMNPDSEIYSKVDVNLGTTDVDSPTASAGGGTINYQTRRPDKEFGVFVKGTFGTNEYAREYVRVDTGEIGPWGTTAFVAASNLNANKFKGVGTEDRMQVNGRIYQPLGDGDFASVAFYYNETRNNNMYNISRSRLMSGFWSDDYAATIDPVLANATSSGITGFYGYRINPTDNGNIRGQFKKHLTENLVLTVDPSFQYTLADGGTQVTTINETTGVLSASSSFAWGELVGYDANKDGKLSTYNVFSPSVTKTRRVTVNSSLIWYINPQNTLRFAYTYDRGNHRQTGRYSLLEGGNWIGDPFSEESSLWLKGKNGEEIQKRNRQSYANLNQFAITYGGSYFESKLKFDLGVRVPKFERELNNYCYQTSSSVAYCANVVPVTPITTGTPTTIQAKKPTSWTVSYDKVLPNAGISYKLSDHQTVYASYAETISAPRTDSLYDRLDITIEPETSSTTDIGYRYSSPLVSGSIALWKTDFEHRVETAWDESIGASVATDVGAAKMEGINAELGFRPVEGLDIYTSASYTDTEMLNDVKFGASATQVNLVKGKKLGKIPSLMYAVNVNYETGAWDFSVTGKYTGKRYASLQNIENAPGYTVWNANVRYSVGDFGPMKNTYVQMNVKNLFNEKYMSAISTGNVFSDTASTSFYWVGAPITTLFTIGTKF</sequence>
<dbReference type="Pfam" id="PF07715">
    <property type="entry name" value="Plug"/>
    <property type="match status" value="1"/>
</dbReference>
<gene>
    <name evidence="17" type="ORF">PQU92_15950</name>
</gene>
<dbReference type="Pfam" id="PF00593">
    <property type="entry name" value="TonB_dep_Rec_b-barrel"/>
    <property type="match status" value="1"/>
</dbReference>
<evidence type="ECO:0000256" key="7">
    <source>
        <dbReference type="ARBA" id="ARBA00023004"/>
    </source>
</evidence>
<dbReference type="PROSITE" id="PS52016">
    <property type="entry name" value="TONB_DEPENDENT_REC_3"/>
    <property type="match status" value="1"/>
</dbReference>
<feature type="signal peptide" evidence="14">
    <location>
        <begin position="1"/>
        <end position="23"/>
    </location>
</feature>
<keyword evidence="2 12" id="KW-0813">Transport</keyword>
<evidence type="ECO:0000256" key="12">
    <source>
        <dbReference type="PROSITE-ProRule" id="PRU01360"/>
    </source>
</evidence>
<evidence type="ECO:0000256" key="10">
    <source>
        <dbReference type="ARBA" id="ARBA00023136"/>
    </source>
</evidence>
<keyword evidence="11 12" id="KW-0998">Cell outer membrane</keyword>
<evidence type="ECO:0000259" key="15">
    <source>
        <dbReference type="Pfam" id="PF00593"/>
    </source>
</evidence>
<evidence type="ECO:0000256" key="11">
    <source>
        <dbReference type="ARBA" id="ARBA00023237"/>
    </source>
</evidence>
<comment type="subcellular location">
    <subcellularLocation>
        <location evidence="1 12">Cell outer membrane</location>
        <topology evidence="1 12">Multi-pass membrane protein</topology>
    </subcellularLocation>
</comment>
<reference evidence="17 18" key="1">
    <citation type="submission" date="2023-01" db="EMBL/GenBank/DDBJ databases">
        <title>Novel species of the genus Asticcacaulis isolated from rivers.</title>
        <authorList>
            <person name="Lu H."/>
        </authorList>
    </citation>
    <scope>NUCLEOTIDE SEQUENCE [LARGE SCALE GENOMIC DNA]</scope>
    <source>
        <strain evidence="17 18">BYS171W</strain>
    </source>
</reference>
<dbReference type="Proteomes" id="UP001214854">
    <property type="component" value="Unassembled WGS sequence"/>
</dbReference>
<dbReference type="SUPFAM" id="SSF56935">
    <property type="entry name" value="Porins"/>
    <property type="match status" value="1"/>
</dbReference>
<evidence type="ECO:0000256" key="8">
    <source>
        <dbReference type="ARBA" id="ARBA00023065"/>
    </source>
</evidence>
<keyword evidence="4" id="KW-0410">Iron transport</keyword>
<evidence type="ECO:0000256" key="2">
    <source>
        <dbReference type="ARBA" id="ARBA00022448"/>
    </source>
</evidence>
<dbReference type="InterPro" id="IPR000531">
    <property type="entry name" value="Beta-barrel_TonB"/>
</dbReference>
<feature type="domain" description="TonB-dependent receptor-like beta-barrel" evidence="15">
    <location>
        <begin position="260"/>
        <end position="752"/>
    </location>
</feature>
<dbReference type="Gene3D" id="2.170.130.10">
    <property type="entry name" value="TonB-dependent receptor, plug domain"/>
    <property type="match status" value="1"/>
</dbReference>
<dbReference type="InterPro" id="IPR012910">
    <property type="entry name" value="Plug_dom"/>
</dbReference>
<evidence type="ECO:0000313" key="17">
    <source>
        <dbReference type="EMBL" id="MDC7684778.1"/>
    </source>
</evidence>
<proteinExistence type="inferred from homology"/>
<keyword evidence="10 12" id="KW-0472">Membrane</keyword>